<dbReference type="Pfam" id="PF23113">
    <property type="entry name" value="MARCHF6_C"/>
    <property type="match status" value="1"/>
</dbReference>
<comment type="subcellular location">
    <subcellularLocation>
        <location evidence="2">Membrane</location>
        <topology evidence="2">Multi-pass membrane protein</topology>
    </subcellularLocation>
</comment>
<feature type="transmembrane region" description="Helical" evidence="15">
    <location>
        <begin position="114"/>
        <end position="139"/>
    </location>
</feature>
<feature type="compositionally biased region" description="Low complexity" evidence="14">
    <location>
        <begin position="326"/>
        <end position="349"/>
    </location>
</feature>
<feature type="region of interest" description="Disordered" evidence="14">
    <location>
        <begin position="1"/>
        <end position="38"/>
    </location>
</feature>
<evidence type="ECO:0000313" key="18">
    <source>
        <dbReference type="EMBL" id="KAJ9666227.1"/>
    </source>
</evidence>
<feature type="compositionally biased region" description="Low complexity" evidence="14">
    <location>
        <begin position="625"/>
        <end position="636"/>
    </location>
</feature>
<evidence type="ECO:0000256" key="7">
    <source>
        <dbReference type="ARBA" id="ARBA00022723"/>
    </source>
</evidence>
<dbReference type="InterPro" id="IPR011016">
    <property type="entry name" value="Znf_RING-CH"/>
</dbReference>
<feature type="region of interest" description="Disordered" evidence="14">
    <location>
        <begin position="543"/>
        <end position="603"/>
    </location>
</feature>
<feature type="compositionally biased region" description="Acidic residues" evidence="14">
    <location>
        <begin position="545"/>
        <end position="554"/>
    </location>
</feature>
<keyword evidence="11 15" id="KW-1133">Transmembrane helix</keyword>
<evidence type="ECO:0000256" key="10">
    <source>
        <dbReference type="ARBA" id="ARBA00022833"/>
    </source>
</evidence>
<comment type="caution">
    <text evidence="18">The sequence shown here is derived from an EMBL/GenBank/DDBJ whole genome shotgun (WGS) entry which is preliminary data.</text>
</comment>
<evidence type="ECO:0000259" key="16">
    <source>
        <dbReference type="PROSITE" id="PS50089"/>
    </source>
</evidence>
<feature type="transmembrane region" description="Helical" evidence="15">
    <location>
        <begin position="1279"/>
        <end position="1297"/>
    </location>
</feature>
<gene>
    <name evidence="18" type="ORF">H2201_003661</name>
</gene>
<keyword evidence="19" id="KW-1185">Reference proteome</keyword>
<keyword evidence="10" id="KW-0862">Zinc</keyword>
<feature type="compositionally biased region" description="Basic and acidic residues" evidence="14">
    <location>
        <begin position="584"/>
        <end position="597"/>
    </location>
</feature>
<dbReference type="InterPro" id="IPR056521">
    <property type="entry name" value="MARCHF6-like_C"/>
</dbReference>
<comment type="catalytic activity">
    <reaction evidence="1">
        <text>S-ubiquitinyl-[E2 ubiquitin-conjugating enzyme]-L-cysteine + [acceptor protein]-L-lysine = [E2 ubiquitin-conjugating enzyme]-L-cysteine + N(6)-ubiquitinyl-[acceptor protein]-L-lysine.</text>
        <dbReference type="EC" id="2.3.2.27"/>
    </reaction>
</comment>
<feature type="transmembrane region" description="Helical" evidence="15">
    <location>
        <begin position="842"/>
        <end position="863"/>
    </location>
</feature>
<keyword evidence="12 15" id="KW-0472">Membrane</keyword>
<feature type="transmembrane region" description="Helical" evidence="15">
    <location>
        <begin position="895"/>
        <end position="915"/>
    </location>
</feature>
<keyword evidence="9" id="KW-0833">Ubl conjugation pathway</keyword>
<feature type="region of interest" description="Disordered" evidence="14">
    <location>
        <begin position="625"/>
        <end position="709"/>
    </location>
</feature>
<evidence type="ECO:0000256" key="8">
    <source>
        <dbReference type="ARBA" id="ARBA00022771"/>
    </source>
</evidence>
<dbReference type="Pfam" id="PF12906">
    <property type="entry name" value="RINGv"/>
    <property type="match status" value="1"/>
</dbReference>
<feature type="domain" description="RING-type" evidence="16">
    <location>
        <begin position="41"/>
        <end position="88"/>
    </location>
</feature>
<feature type="transmembrane region" description="Helical" evidence="15">
    <location>
        <begin position="1438"/>
        <end position="1461"/>
    </location>
</feature>
<dbReference type="PANTHER" id="PTHR13145:SF0">
    <property type="entry name" value="E3 UBIQUITIN-PROTEIN LIGASE MARCHF6"/>
    <property type="match status" value="1"/>
</dbReference>
<feature type="transmembrane region" description="Helical" evidence="15">
    <location>
        <begin position="1573"/>
        <end position="1596"/>
    </location>
</feature>
<reference evidence="18" key="1">
    <citation type="submission" date="2022-10" db="EMBL/GenBank/DDBJ databases">
        <title>Culturing micro-colonial fungi from biological soil crusts in the Mojave desert and describing Neophaeococcomyces mojavensis, and introducing the new genera and species Taxawa tesnikishii.</title>
        <authorList>
            <person name="Kurbessoian T."/>
            <person name="Stajich J.E."/>
        </authorList>
    </citation>
    <scope>NUCLEOTIDE SEQUENCE</scope>
    <source>
        <strain evidence="18">TK_1</strain>
    </source>
</reference>
<feature type="compositionally biased region" description="Basic and acidic residues" evidence="14">
    <location>
        <begin position="674"/>
        <end position="687"/>
    </location>
</feature>
<feature type="compositionally biased region" description="Polar residues" evidence="14">
    <location>
        <begin position="688"/>
        <end position="701"/>
    </location>
</feature>
<dbReference type="EMBL" id="JAPDRL010000021">
    <property type="protein sequence ID" value="KAJ9666227.1"/>
    <property type="molecule type" value="Genomic_DNA"/>
</dbReference>
<dbReference type="Proteomes" id="UP001172684">
    <property type="component" value="Unassembled WGS sequence"/>
</dbReference>
<evidence type="ECO:0000256" key="11">
    <source>
        <dbReference type="ARBA" id="ARBA00022989"/>
    </source>
</evidence>
<keyword evidence="6 15" id="KW-0812">Transmembrane</keyword>
<feature type="transmembrane region" description="Helical" evidence="15">
    <location>
        <begin position="1668"/>
        <end position="1687"/>
    </location>
</feature>
<evidence type="ECO:0000256" key="13">
    <source>
        <dbReference type="PROSITE-ProRule" id="PRU00175"/>
    </source>
</evidence>
<feature type="transmembrane region" description="Helical" evidence="15">
    <location>
        <begin position="1481"/>
        <end position="1498"/>
    </location>
</feature>
<evidence type="ECO:0000256" key="9">
    <source>
        <dbReference type="ARBA" id="ARBA00022786"/>
    </source>
</evidence>
<evidence type="ECO:0000256" key="5">
    <source>
        <dbReference type="ARBA" id="ARBA00022679"/>
    </source>
</evidence>
<comment type="pathway">
    <text evidence="3">Protein modification; protein ubiquitination.</text>
</comment>
<feature type="compositionally biased region" description="Polar residues" evidence="14">
    <location>
        <begin position="505"/>
        <end position="514"/>
    </location>
</feature>
<evidence type="ECO:0000256" key="15">
    <source>
        <dbReference type="SAM" id="Phobius"/>
    </source>
</evidence>
<dbReference type="PROSITE" id="PS51292">
    <property type="entry name" value="ZF_RING_CH"/>
    <property type="match status" value="1"/>
</dbReference>
<keyword evidence="8 13" id="KW-0863">Zinc-finger</keyword>
<evidence type="ECO:0000256" key="14">
    <source>
        <dbReference type="SAM" id="MobiDB-lite"/>
    </source>
</evidence>
<proteinExistence type="predicted"/>
<feature type="region of interest" description="Disordered" evidence="14">
    <location>
        <begin position="326"/>
        <end position="413"/>
    </location>
</feature>
<feature type="transmembrane region" description="Helical" evidence="15">
    <location>
        <begin position="1026"/>
        <end position="1043"/>
    </location>
</feature>
<evidence type="ECO:0000259" key="17">
    <source>
        <dbReference type="PROSITE" id="PS51292"/>
    </source>
</evidence>
<feature type="transmembrane region" description="Helical" evidence="15">
    <location>
        <begin position="1537"/>
        <end position="1561"/>
    </location>
</feature>
<organism evidence="18 19">
    <name type="scientific">Coniosporium apollinis</name>
    <dbReference type="NCBI Taxonomy" id="61459"/>
    <lineage>
        <taxon>Eukaryota</taxon>
        <taxon>Fungi</taxon>
        <taxon>Dikarya</taxon>
        <taxon>Ascomycota</taxon>
        <taxon>Pezizomycotina</taxon>
        <taxon>Dothideomycetes</taxon>
        <taxon>Dothideomycetes incertae sedis</taxon>
        <taxon>Coniosporium</taxon>
    </lineage>
</organism>
<evidence type="ECO:0000256" key="2">
    <source>
        <dbReference type="ARBA" id="ARBA00004141"/>
    </source>
</evidence>
<sequence length="1736" mass="191165">MASEHPSQPPAGPSTEPDIMNDPAYAPNKPSGKAPDEPDVCRVCRGEGTEEEPLFYPCKCSGSIKFVHQDCLMQWLSHSQKKHCELCKTPFRFTKLYHPQMPSSLPTTVFLRRALIHIFGHIAAWGRGLLVVAVWLLWLPWCMRIVWRSLFWLGDAGWVRDVRVAQPASGQPLSALFAPESPTSLNLTSNITRLPLLRSFLRPYSQTLNMSAGEPTAFTFVKQFFIGYPHWLNHYGHELGSIDANSTTAGLLAHKHSSLLSEISFFSSISSSPLLNRLILDVLEGQIITLLVVVAFILIFLIREWVVQQQPAMNLAALNAGDAPQAAEAPVEPVPIDGDNDNDNAAGQADNERDEAQLRPASGSTEQEQRPTDSSEVQSGAVITASDGSQPPSGRDDAASAASASGIRPEDGDDHLSVELLEMVHALPPDLRDAICQGLTDSQIADIVDRGGPEERAWFEGVKRIMRARAVLANVAAPSGSESIQLAEEGPSAPPESNPAAPVTSDDQGNITDQQRSRIESPSRPSMPIREKSFLATEIQRSLEEDTLSSDVEDPLSGTVEVDRNSEGSWQDVSQSDDDSNDEGVNRTSDEVRDKGKGKANVAQVMKYENVSDLLEASARNATSYAGSYSDSDASSENPNDREHTPRLREYKATVHTKDSSSSPAQRKVGGRHPSHDALDDGSRDTAADSSAHPTHDSTLPSPTPLDSVPAATQELRADDAVHMQQNLTQQPHVPHPGLFDRLLDWLWGDVAPSEAEDARLVPNDEHIVQDIANEAPFVALARPAPLDGAADFADGPAQDPEVAAAAAQAGIDINDQDAIEDAEDLEGILELIGMQGPILGLFQNAMFSAVLISVSVAGAVWLPYMLGKAALIVLGNPAVVVKLPLQVISASADFILDICLFSAAALSYGLTLALRPLAPYLRHLMSHFSEGTSVDAIAESLKTAAETAFLRTFRTINAASATLSLDLLELSLKSHTALRAIQSQASYGMELVVQTALFFFRNLDACTPQHVVYEIWVRIPQAIQSVNAFAFSMLFELGYMLGPLKVLKNLSLQRAVVLAAKESATLDPSLGFWSATDRSFAVFAGYVSIALAGAGYLRLGRPITNSQQGRKIEDILSDVLQQAGGVLKVILIISIEMLAFPLYCGLLLDAALLPVFENASFISRFEFTMRSPWTSAFVHWFVGTCYMFHFALFVTMCRKIMRRGVLYFIRDPDDPTFHPVRDVLERSVMSQLRKIAFSALVYGALVIVCLGGVVWSLHYAASSVLPIHWVSNDPALEFPLDLLFFNFLTPLVIKIFKPADGLNTMYEWWFRKCARTLRLSQFLFGERQPDEEGHHVRRTWSAWLKGKRGNVDEPVIGEDRKLLADDREREVYFLWEGRYVRAPASDQVRIPKGEPVFVEVDANNRRKDGKDEHSGVHARRSDMTTMVYVPPWFRARIALFVLTIWAFAAATGVGCTIVPLLFGRTILSFLIPSSVRINDIYAYSVGSYILGSLAYITTRHRTLLAHLASLTSRPTSSARLTLTRLLDTTTRILSILYVYTTLLLLLPLAFAILLEFYLLIPLHAYLAPDQTHIIHLIQDWTLGFLYARIAARILLFDRASRPARALRAVVRDGYLNPDARLATRGFVLPLATLFIIVIGTPWCLAHALNVTYYAAADQETQRWIYRMAYPAVLALAVGCWCVWGLVRATGRWRGRIRDEVYLIGERLHNFGERKPPPGAAVLRRGGEGGVVVREL</sequence>
<feature type="domain" description="RING-CH-type" evidence="17">
    <location>
        <begin position="33"/>
        <end position="94"/>
    </location>
</feature>
<feature type="region of interest" description="Disordered" evidence="14">
    <location>
        <begin position="476"/>
        <end position="531"/>
    </location>
</feature>
<evidence type="ECO:0000256" key="3">
    <source>
        <dbReference type="ARBA" id="ARBA00004906"/>
    </source>
</evidence>
<feature type="transmembrane region" description="Helical" evidence="15">
    <location>
        <begin position="1236"/>
        <end position="1259"/>
    </location>
</feature>
<feature type="transmembrane region" description="Helical" evidence="15">
    <location>
        <begin position="1627"/>
        <end position="1648"/>
    </location>
</feature>
<evidence type="ECO:0000256" key="4">
    <source>
        <dbReference type="ARBA" id="ARBA00012483"/>
    </source>
</evidence>
<evidence type="ECO:0000256" key="6">
    <source>
        <dbReference type="ARBA" id="ARBA00022692"/>
    </source>
</evidence>
<name>A0ABQ9NUZ9_9PEZI</name>
<dbReference type="Gene3D" id="3.30.40.10">
    <property type="entry name" value="Zinc/RING finger domain, C3HC4 (zinc finger)"/>
    <property type="match status" value="1"/>
</dbReference>
<feature type="transmembrane region" description="Helical" evidence="15">
    <location>
        <begin position="278"/>
        <end position="302"/>
    </location>
</feature>
<accession>A0ABQ9NUZ9</accession>
<evidence type="ECO:0000256" key="1">
    <source>
        <dbReference type="ARBA" id="ARBA00000900"/>
    </source>
</evidence>
<keyword evidence="7" id="KW-0479">Metal-binding</keyword>
<feature type="transmembrane region" description="Helical" evidence="15">
    <location>
        <begin position="1130"/>
        <end position="1157"/>
    </location>
</feature>
<evidence type="ECO:0000256" key="12">
    <source>
        <dbReference type="ARBA" id="ARBA00023136"/>
    </source>
</evidence>
<dbReference type="SUPFAM" id="SSF57850">
    <property type="entry name" value="RING/U-box"/>
    <property type="match status" value="1"/>
</dbReference>
<keyword evidence="5" id="KW-0808">Transferase</keyword>
<protein>
    <recommendedName>
        <fullName evidence="4">RING-type E3 ubiquitin transferase</fullName>
        <ecNumber evidence="4">2.3.2.27</ecNumber>
    </recommendedName>
</protein>
<feature type="compositionally biased region" description="Basic and acidic residues" evidence="14">
    <location>
        <begin position="639"/>
        <end position="659"/>
    </location>
</feature>
<dbReference type="EC" id="2.3.2.27" evidence="4"/>
<dbReference type="PROSITE" id="PS50089">
    <property type="entry name" value="ZF_RING_2"/>
    <property type="match status" value="1"/>
</dbReference>
<evidence type="ECO:0000313" key="19">
    <source>
        <dbReference type="Proteomes" id="UP001172684"/>
    </source>
</evidence>
<feature type="transmembrane region" description="Helical" evidence="15">
    <location>
        <begin position="870"/>
        <end position="889"/>
    </location>
</feature>
<dbReference type="InterPro" id="IPR001841">
    <property type="entry name" value="Znf_RING"/>
</dbReference>
<feature type="transmembrane region" description="Helical" evidence="15">
    <location>
        <begin position="1081"/>
        <end position="1100"/>
    </location>
</feature>
<dbReference type="PANTHER" id="PTHR13145">
    <property type="entry name" value="SSM4 PROTEIN"/>
    <property type="match status" value="1"/>
</dbReference>
<dbReference type="CDD" id="cd16702">
    <property type="entry name" value="RING_CH-C4HC3_MARCH6"/>
    <property type="match status" value="1"/>
</dbReference>
<dbReference type="InterPro" id="IPR013083">
    <property type="entry name" value="Znf_RING/FYVE/PHD"/>
</dbReference>
<dbReference type="SMART" id="SM00744">
    <property type="entry name" value="RINGv"/>
    <property type="match status" value="1"/>
</dbReference>
<feature type="transmembrane region" description="Helical" evidence="15">
    <location>
        <begin position="1177"/>
        <end position="1195"/>
    </location>
</feature>